<keyword evidence="3" id="KW-0460">Magnesium</keyword>
<evidence type="ECO:0008006" key="6">
    <source>
        <dbReference type="Google" id="ProtNLM"/>
    </source>
</evidence>
<dbReference type="KEGG" id="osg:BST96_06275"/>
<dbReference type="GO" id="GO:0000287">
    <property type="term" value="F:magnesium ion binding"/>
    <property type="evidence" value="ECO:0007669"/>
    <property type="project" value="TreeGrafter"/>
</dbReference>
<evidence type="ECO:0000256" key="2">
    <source>
        <dbReference type="ARBA" id="ARBA00022801"/>
    </source>
</evidence>
<gene>
    <name evidence="4" type="ORF">BST96_06275</name>
</gene>
<dbReference type="STRING" id="716816.BST96_06275"/>
<dbReference type="Gene3D" id="3.30.980.20">
    <property type="entry name" value="Putative mannosyl-3-phosphoglycerate phosphatase, domain 2"/>
    <property type="match status" value="1"/>
</dbReference>
<dbReference type="NCBIfam" id="TIGR01486">
    <property type="entry name" value="HAD-SF-IIB-MPGP"/>
    <property type="match status" value="1"/>
</dbReference>
<dbReference type="PANTHER" id="PTHR10000">
    <property type="entry name" value="PHOSPHOSERINE PHOSPHATASE"/>
    <property type="match status" value="1"/>
</dbReference>
<dbReference type="InterPro" id="IPR023214">
    <property type="entry name" value="HAD_sf"/>
</dbReference>
<dbReference type="OrthoDB" id="193379at2"/>
<accession>A0A1X9N7U4</accession>
<dbReference type="GO" id="GO:0005829">
    <property type="term" value="C:cytosol"/>
    <property type="evidence" value="ECO:0007669"/>
    <property type="project" value="TreeGrafter"/>
</dbReference>
<dbReference type="Gene3D" id="3.40.50.1000">
    <property type="entry name" value="HAD superfamily/HAD-like"/>
    <property type="match status" value="1"/>
</dbReference>
<name>A0A1X9N7U4_9GAMM</name>
<proteinExistence type="predicted"/>
<dbReference type="RefSeq" id="WP_085757872.1">
    <property type="nucleotide sequence ID" value="NZ_CP019343.1"/>
</dbReference>
<dbReference type="InterPro" id="IPR006379">
    <property type="entry name" value="HAD-SF_hydro_IIB"/>
</dbReference>
<keyword evidence="5" id="KW-1185">Reference proteome</keyword>
<dbReference type="SFLD" id="SFLDG01140">
    <property type="entry name" value="C2.B:_Phosphomannomutase_and_P"/>
    <property type="match status" value="1"/>
</dbReference>
<organism evidence="4 5">
    <name type="scientific">Oceanicoccus sagamiensis</name>
    <dbReference type="NCBI Taxonomy" id="716816"/>
    <lineage>
        <taxon>Bacteria</taxon>
        <taxon>Pseudomonadati</taxon>
        <taxon>Pseudomonadota</taxon>
        <taxon>Gammaproteobacteria</taxon>
        <taxon>Cellvibrionales</taxon>
        <taxon>Spongiibacteraceae</taxon>
        <taxon>Oceanicoccus</taxon>
    </lineage>
</organism>
<sequence length="260" mass="28470">MTDKPPVIIVTDLDGTLLDHHSYSFSAASKALATIQQKNIPLIINSSKTAAEIKAIQKELGIEQAFISENGAAVYQPATTQWLCNAFAKPRAAVLEVLKTLRQSAQYQFTGFADCDAEGIQAMTGLTLEQARLAAKRDFSEPLLWQDTEPRLQDFIEQLAEHGLVAQQGGRFLCVMSAVDKASAMQWWCRKNYPGSKIIALGDSPNDQAMLNAADIAVLIQSDRSGSMQLAGPEKMIRTTLTGPEGWQQAMDQLLPLFID</sequence>
<dbReference type="Pfam" id="PF08282">
    <property type="entry name" value="Hydrolase_3"/>
    <property type="match status" value="1"/>
</dbReference>
<dbReference type="GO" id="GO:0050531">
    <property type="term" value="F:mannosyl-3-phosphoglycerate phosphatase activity"/>
    <property type="evidence" value="ECO:0007669"/>
    <property type="project" value="InterPro"/>
</dbReference>
<protein>
    <recommendedName>
        <fullName evidence="6">Mannosyl-3-phosphoglycerate phosphatase</fullName>
    </recommendedName>
</protein>
<evidence type="ECO:0000313" key="5">
    <source>
        <dbReference type="Proteomes" id="UP000193450"/>
    </source>
</evidence>
<evidence type="ECO:0000313" key="4">
    <source>
        <dbReference type="EMBL" id="ARN73756.1"/>
    </source>
</evidence>
<dbReference type="SUPFAM" id="SSF56784">
    <property type="entry name" value="HAD-like"/>
    <property type="match status" value="1"/>
</dbReference>
<dbReference type="AlphaFoldDB" id="A0A1X9N7U4"/>
<dbReference type="EMBL" id="CP019343">
    <property type="protein sequence ID" value="ARN73756.1"/>
    <property type="molecule type" value="Genomic_DNA"/>
</dbReference>
<dbReference type="SFLD" id="SFLDS00003">
    <property type="entry name" value="Haloacid_Dehalogenase"/>
    <property type="match status" value="1"/>
</dbReference>
<dbReference type="Proteomes" id="UP000193450">
    <property type="component" value="Chromosome"/>
</dbReference>
<dbReference type="InterPro" id="IPR006381">
    <property type="entry name" value="HAD-SF-IIB-MPGP"/>
</dbReference>
<dbReference type="InterPro" id="IPR036412">
    <property type="entry name" value="HAD-like_sf"/>
</dbReference>
<dbReference type="GO" id="GO:0051479">
    <property type="term" value="P:mannosylglycerate biosynthetic process"/>
    <property type="evidence" value="ECO:0007669"/>
    <property type="project" value="InterPro"/>
</dbReference>
<keyword evidence="1" id="KW-0479">Metal-binding</keyword>
<evidence type="ECO:0000256" key="1">
    <source>
        <dbReference type="ARBA" id="ARBA00022723"/>
    </source>
</evidence>
<dbReference type="SFLD" id="SFLDG01142">
    <property type="entry name" value="C2.B.2:_Mannosyl-3-phosphoglyc"/>
    <property type="match status" value="1"/>
</dbReference>
<evidence type="ECO:0000256" key="3">
    <source>
        <dbReference type="ARBA" id="ARBA00022842"/>
    </source>
</evidence>
<keyword evidence="2" id="KW-0378">Hydrolase</keyword>
<dbReference type="NCBIfam" id="TIGR01484">
    <property type="entry name" value="HAD-SF-IIB"/>
    <property type="match status" value="1"/>
</dbReference>
<dbReference type="PANTHER" id="PTHR10000:SF8">
    <property type="entry name" value="HAD SUPERFAMILY HYDROLASE-LIKE, TYPE 3"/>
    <property type="match status" value="1"/>
</dbReference>
<reference evidence="4 5" key="1">
    <citation type="submission" date="2016-11" db="EMBL/GenBank/DDBJ databases">
        <title>Trade-off between light-utilization and light-protection in marine flavobacteria.</title>
        <authorList>
            <person name="Kumagai Y."/>
        </authorList>
    </citation>
    <scope>NUCLEOTIDE SEQUENCE [LARGE SCALE GENOMIC DNA]</scope>
    <source>
        <strain evidence="4 5">NBRC 107125</strain>
    </source>
</reference>